<feature type="compositionally biased region" description="Polar residues" evidence="1">
    <location>
        <begin position="18"/>
        <end position="30"/>
    </location>
</feature>
<dbReference type="AlphaFoldDB" id="A0A9Q0NDF6"/>
<protein>
    <submittedName>
        <fullName evidence="2">Uncharacterized protein</fullName>
    </submittedName>
</protein>
<name>A0A9Q0NDF6_9DIPT</name>
<feature type="region of interest" description="Disordered" evidence="1">
    <location>
        <begin position="1"/>
        <end position="33"/>
    </location>
</feature>
<comment type="caution">
    <text evidence="2">The sequence shown here is derived from an EMBL/GenBank/DDBJ whole genome shotgun (WGS) entry which is preliminary data.</text>
</comment>
<proteinExistence type="predicted"/>
<evidence type="ECO:0000256" key="1">
    <source>
        <dbReference type="SAM" id="MobiDB-lite"/>
    </source>
</evidence>
<gene>
    <name evidence="2" type="ORF">Bhyg_03451</name>
</gene>
<accession>A0A9Q0NDF6</accession>
<evidence type="ECO:0000313" key="2">
    <source>
        <dbReference type="EMBL" id="KAJ6648224.1"/>
    </source>
</evidence>
<evidence type="ECO:0000313" key="3">
    <source>
        <dbReference type="Proteomes" id="UP001151699"/>
    </source>
</evidence>
<dbReference type="EMBL" id="WJQU01000001">
    <property type="protein sequence ID" value="KAJ6648224.1"/>
    <property type="molecule type" value="Genomic_DNA"/>
</dbReference>
<keyword evidence="3" id="KW-1185">Reference proteome</keyword>
<organism evidence="2 3">
    <name type="scientific">Pseudolycoriella hygida</name>
    <dbReference type="NCBI Taxonomy" id="35572"/>
    <lineage>
        <taxon>Eukaryota</taxon>
        <taxon>Metazoa</taxon>
        <taxon>Ecdysozoa</taxon>
        <taxon>Arthropoda</taxon>
        <taxon>Hexapoda</taxon>
        <taxon>Insecta</taxon>
        <taxon>Pterygota</taxon>
        <taxon>Neoptera</taxon>
        <taxon>Endopterygota</taxon>
        <taxon>Diptera</taxon>
        <taxon>Nematocera</taxon>
        <taxon>Sciaroidea</taxon>
        <taxon>Sciaridae</taxon>
        <taxon>Pseudolycoriella</taxon>
    </lineage>
</organism>
<dbReference type="Proteomes" id="UP001151699">
    <property type="component" value="Chromosome A"/>
</dbReference>
<sequence>MLASDFGDGLTPTAPISVISNPPTGRSNGNAEGEISTMDALLLGRTRWQSAKDLYETKL</sequence>
<reference evidence="2" key="1">
    <citation type="submission" date="2022-07" db="EMBL/GenBank/DDBJ databases">
        <authorList>
            <person name="Trinca V."/>
            <person name="Uliana J.V.C."/>
            <person name="Torres T.T."/>
            <person name="Ward R.J."/>
            <person name="Monesi N."/>
        </authorList>
    </citation>
    <scope>NUCLEOTIDE SEQUENCE</scope>
    <source>
        <strain evidence="2">HSMRA1968</strain>
        <tissue evidence="2">Whole embryos</tissue>
    </source>
</reference>